<dbReference type="PROSITE" id="PS50088">
    <property type="entry name" value="ANK_REPEAT"/>
    <property type="match status" value="1"/>
</dbReference>
<evidence type="ECO:0000313" key="5">
    <source>
        <dbReference type="Proteomes" id="UP000494111"/>
    </source>
</evidence>
<dbReference type="AlphaFoldDB" id="A0A6S7A9Z0"/>
<keyword evidence="1" id="KW-0677">Repeat</keyword>
<name>A0A6S7A9Z0_9BURK</name>
<organism evidence="4 5">
    <name type="scientific">Achromobacter deleyi</name>
    <dbReference type="NCBI Taxonomy" id="1353891"/>
    <lineage>
        <taxon>Bacteria</taxon>
        <taxon>Pseudomonadati</taxon>
        <taxon>Pseudomonadota</taxon>
        <taxon>Betaproteobacteria</taxon>
        <taxon>Burkholderiales</taxon>
        <taxon>Alcaligenaceae</taxon>
        <taxon>Achromobacter</taxon>
    </lineage>
</organism>
<evidence type="ECO:0000256" key="2">
    <source>
        <dbReference type="ARBA" id="ARBA00023043"/>
    </source>
</evidence>
<dbReference type="Gene3D" id="1.25.40.20">
    <property type="entry name" value="Ankyrin repeat-containing domain"/>
    <property type="match status" value="1"/>
</dbReference>
<evidence type="ECO:0000256" key="1">
    <source>
        <dbReference type="ARBA" id="ARBA00022737"/>
    </source>
</evidence>
<protein>
    <submittedName>
        <fullName evidence="4">Uncharacterized protein</fullName>
    </submittedName>
</protein>
<sequence length="348" mass="37384">MKLKKLLPKNFDDLLAEGDVDALKAVFAACSVDARGGYSKQTALAFNEFPDELCRWLVEQGADVSAADSYGDTPLQSRAGHWQGRLDILLDLGADVHSGEGGRGTALHKACGVGHADNVRLLLQRGANPDALTADGLTPLEWALQRCSNTGIVGIAKVAPVMLAAGARQTPRMEAFITRIGTQFEFHRAGFNRDSVDEYSAALDQLYRLFAVAPVPRRAMHDGRSPIVVKAGAWQDQHEALWDLLVPSNGPAATVQGEVIRLSGRIANELDGNGGVNWDADFRRMVDALLGHLGSGTSLPAERLEAAAVTAKAIKQKSGEPVLLCELAVQWVARNPKPVALPAVDYRR</sequence>
<dbReference type="PROSITE" id="PS50297">
    <property type="entry name" value="ANK_REP_REGION"/>
    <property type="match status" value="1"/>
</dbReference>
<reference evidence="4 5" key="1">
    <citation type="submission" date="2020-04" db="EMBL/GenBank/DDBJ databases">
        <authorList>
            <person name="De Canck E."/>
        </authorList>
    </citation>
    <scope>NUCLEOTIDE SEQUENCE [LARGE SCALE GENOMIC DNA]</scope>
    <source>
        <strain evidence="4 5">LMG 3458</strain>
    </source>
</reference>
<dbReference type="Pfam" id="PF13857">
    <property type="entry name" value="Ank_5"/>
    <property type="match status" value="1"/>
</dbReference>
<dbReference type="Proteomes" id="UP000494111">
    <property type="component" value="Unassembled WGS sequence"/>
</dbReference>
<gene>
    <name evidence="4" type="ORF">LMG3458_04023</name>
</gene>
<dbReference type="InterPro" id="IPR002110">
    <property type="entry name" value="Ankyrin_rpt"/>
</dbReference>
<proteinExistence type="predicted"/>
<dbReference type="EMBL" id="CADIJO010000014">
    <property type="protein sequence ID" value="CAB3721706.1"/>
    <property type="molecule type" value="Genomic_DNA"/>
</dbReference>
<dbReference type="PANTHER" id="PTHR24171">
    <property type="entry name" value="ANKYRIN REPEAT DOMAIN-CONTAINING PROTEIN 39-RELATED"/>
    <property type="match status" value="1"/>
</dbReference>
<accession>A0A6S7A9Z0</accession>
<dbReference type="RefSeq" id="WP_175193561.1">
    <property type="nucleotide sequence ID" value="NZ_CADIJO010000014.1"/>
</dbReference>
<dbReference type="SUPFAM" id="SSF48403">
    <property type="entry name" value="Ankyrin repeat"/>
    <property type="match status" value="1"/>
</dbReference>
<evidence type="ECO:0000313" key="4">
    <source>
        <dbReference type="EMBL" id="CAB3721706.1"/>
    </source>
</evidence>
<evidence type="ECO:0000256" key="3">
    <source>
        <dbReference type="PROSITE-ProRule" id="PRU00023"/>
    </source>
</evidence>
<keyword evidence="2 3" id="KW-0040">ANK repeat</keyword>
<feature type="repeat" description="ANK" evidence="3">
    <location>
        <begin position="102"/>
        <end position="134"/>
    </location>
</feature>
<dbReference type="PANTHER" id="PTHR24171:SF9">
    <property type="entry name" value="ANKYRIN REPEAT DOMAIN-CONTAINING PROTEIN 39"/>
    <property type="match status" value="1"/>
</dbReference>
<dbReference type="InterPro" id="IPR036770">
    <property type="entry name" value="Ankyrin_rpt-contain_sf"/>
</dbReference>